<evidence type="ECO:0000313" key="2">
    <source>
        <dbReference type="Proteomes" id="UP000001312"/>
    </source>
</evidence>
<protein>
    <submittedName>
        <fullName evidence="1">Uncharacterized protein</fullName>
    </submittedName>
</protein>
<organism evidence="1 2">
    <name type="scientific">Sclerotinia sclerotiorum (strain ATCC 18683 / 1980 / Ss-1)</name>
    <name type="common">White mold</name>
    <name type="synonym">Whetzelinia sclerotiorum</name>
    <dbReference type="NCBI Taxonomy" id="665079"/>
    <lineage>
        <taxon>Eukaryota</taxon>
        <taxon>Fungi</taxon>
        <taxon>Dikarya</taxon>
        <taxon>Ascomycota</taxon>
        <taxon>Pezizomycotina</taxon>
        <taxon>Leotiomycetes</taxon>
        <taxon>Helotiales</taxon>
        <taxon>Sclerotiniaceae</taxon>
        <taxon>Sclerotinia</taxon>
    </lineage>
</organism>
<proteinExistence type="predicted"/>
<dbReference type="EMBL" id="CH476640">
    <property type="protein sequence ID" value="EDN97422.1"/>
    <property type="molecule type" value="Genomic_DNA"/>
</dbReference>
<dbReference type="Proteomes" id="UP000001312">
    <property type="component" value="Unassembled WGS sequence"/>
</dbReference>
<gene>
    <name evidence="1" type="ORF">SS1G_11947</name>
</gene>
<dbReference type="RefSeq" id="XP_001586918.1">
    <property type="nucleotide sequence ID" value="XM_001586868.1"/>
</dbReference>
<dbReference type="KEGG" id="ssl:SS1G_11947"/>
<keyword evidence="2" id="KW-1185">Reference proteome</keyword>
<evidence type="ECO:0000313" key="1">
    <source>
        <dbReference type="EMBL" id="EDN97422.1"/>
    </source>
</evidence>
<accession>A7F3V1</accession>
<name>A7F3V1_SCLS1</name>
<sequence>MCFWPESPTARHFTLYRNLQASSGAPVSDLRLGSPHNGAQKNCALRYQIFPTNGSTPKDLKLKFKLNVIKTLARFFLEELGSPTFIFHCALKSDLKNLCYEYSEEIWNQENILMKLAA</sequence>
<dbReference type="InParanoid" id="A7F3V1"/>
<dbReference type="GeneID" id="5483052"/>
<dbReference type="AlphaFoldDB" id="A7F3V1"/>
<reference evidence="2" key="1">
    <citation type="journal article" date="2011" name="PLoS Genet.">
        <title>Genomic analysis of the necrotrophic fungal pathogens Sclerotinia sclerotiorum and Botrytis cinerea.</title>
        <authorList>
            <person name="Amselem J."/>
            <person name="Cuomo C.A."/>
            <person name="van Kan J.A."/>
            <person name="Viaud M."/>
            <person name="Benito E.P."/>
            <person name="Couloux A."/>
            <person name="Coutinho P.M."/>
            <person name="de Vries R.P."/>
            <person name="Dyer P.S."/>
            <person name="Fillinger S."/>
            <person name="Fournier E."/>
            <person name="Gout L."/>
            <person name="Hahn M."/>
            <person name="Kohn L."/>
            <person name="Lapalu N."/>
            <person name="Plummer K.M."/>
            <person name="Pradier J.M."/>
            <person name="Quevillon E."/>
            <person name="Sharon A."/>
            <person name="Simon A."/>
            <person name="ten Have A."/>
            <person name="Tudzynski B."/>
            <person name="Tudzynski P."/>
            <person name="Wincker P."/>
            <person name="Andrew M."/>
            <person name="Anthouard V."/>
            <person name="Beever R.E."/>
            <person name="Beffa R."/>
            <person name="Benoit I."/>
            <person name="Bouzid O."/>
            <person name="Brault B."/>
            <person name="Chen Z."/>
            <person name="Choquer M."/>
            <person name="Collemare J."/>
            <person name="Cotton P."/>
            <person name="Danchin E.G."/>
            <person name="Da Silva C."/>
            <person name="Gautier A."/>
            <person name="Giraud C."/>
            <person name="Giraud T."/>
            <person name="Gonzalez C."/>
            <person name="Grossetete S."/>
            <person name="Guldener U."/>
            <person name="Henrissat B."/>
            <person name="Howlett B.J."/>
            <person name="Kodira C."/>
            <person name="Kretschmer M."/>
            <person name="Lappartient A."/>
            <person name="Leroch M."/>
            <person name="Levis C."/>
            <person name="Mauceli E."/>
            <person name="Neuveglise C."/>
            <person name="Oeser B."/>
            <person name="Pearson M."/>
            <person name="Poulain J."/>
            <person name="Poussereau N."/>
            <person name="Quesneville H."/>
            <person name="Rascle C."/>
            <person name="Schumacher J."/>
            <person name="Segurens B."/>
            <person name="Sexton A."/>
            <person name="Silva E."/>
            <person name="Sirven C."/>
            <person name="Soanes D.M."/>
            <person name="Talbot N.J."/>
            <person name="Templeton M."/>
            <person name="Yandava C."/>
            <person name="Yarden O."/>
            <person name="Zeng Q."/>
            <person name="Rollins J.A."/>
            <person name="Lebrun M.H."/>
            <person name="Dickman M."/>
        </authorList>
    </citation>
    <scope>NUCLEOTIDE SEQUENCE [LARGE SCALE GENOMIC DNA]</scope>
    <source>
        <strain evidence="2">ATCC 18683 / 1980 / Ss-1</strain>
    </source>
</reference>